<accession>A0A941I7I4</accession>
<keyword evidence="3" id="KW-0479">Metal-binding</keyword>
<dbReference type="AlphaFoldDB" id="A0A941I7I4"/>
<dbReference type="GO" id="GO:0009117">
    <property type="term" value="P:nucleotide metabolic process"/>
    <property type="evidence" value="ECO:0007669"/>
    <property type="project" value="UniProtKB-KW"/>
</dbReference>
<keyword evidence="7" id="KW-0546">Nucleotide metabolism</keyword>
<dbReference type="GO" id="GO:0005525">
    <property type="term" value="F:GTP binding"/>
    <property type="evidence" value="ECO:0007669"/>
    <property type="project" value="UniProtKB-KW"/>
</dbReference>
<dbReference type="Pfam" id="PF21713">
    <property type="entry name" value="DncV_C"/>
    <property type="match status" value="1"/>
</dbReference>
<keyword evidence="5" id="KW-0067">ATP-binding</keyword>
<comment type="catalytic activity">
    <reaction evidence="11">
        <text>GTP + ATP = 3',3'-cGAMP + 2 diphosphate</text>
        <dbReference type="Rhea" id="RHEA:35647"/>
        <dbReference type="ChEBI" id="CHEBI:30616"/>
        <dbReference type="ChEBI" id="CHEBI:33019"/>
        <dbReference type="ChEBI" id="CHEBI:37565"/>
        <dbReference type="ChEBI" id="CHEBI:71501"/>
    </reaction>
    <physiologicalReaction direction="left-to-right" evidence="11">
        <dbReference type="Rhea" id="RHEA:35648"/>
    </physiologicalReaction>
</comment>
<dbReference type="GO" id="GO:0046872">
    <property type="term" value="F:metal ion binding"/>
    <property type="evidence" value="ECO:0007669"/>
    <property type="project" value="UniProtKB-KW"/>
</dbReference>
<dbReference type="GO" id="GO:0140701">
    <property type="term" value="F:3',3'-cyclic GMP-AMP synthase activity"/>
    <property type="evidence" value="ECO:0007669"/>
    <property type="project" value="InterPro"/>
</dbReference>
<evidence type="ECO:0000313" key="16">
    <source>
        <dbReference type="Proteomes" id="UP000680067"/>
    </source>
</evidence>
<gene>
    <name evidence="15" type="ORF">KDM89_06930</name>
</gene>
<evidence type="ECO:0000259" key="13">
    <source>
        <dbReference type="Pfam" id="PF21654"/>
    </source>
</evidence>
<dbReference type="GO" id="GO:0051607">
    <property type="term" value="P:defense response to virus"/>
    <property type="evidence" value="ECO:0007669"/>
    <property type="project" value="UniProtKB-KW"/>
</dbReference>
<sequence>MVTYNFHNYYTDRADGLISKLTLTDERTQMLKELRSRVRTRTKEVFEEAKKLAKNKTLVALSMESFKVELATTRLRHLSPMAQEEIALLIKNMDEQTRTAFLELTPRFWTQGSFQYNTLNNPYNTPPQEMDIDDGAYLPMAIFEDKPVIGHRLLLLLVDSSLQSLVAENKGWEFEAKRTCARIRIPAKNTHIDVPMYAIPEDQFLQKQVALASFHETAFDSVDARADAWMSNRAAYELDSNSVNLALRDGEQKWCKSDPKIVEDWFNESCGRIGRHLRKTCRFMKSWRDAQWDSGGPSSISLMAATVNILDRLPHDSGDFGATMLLIATHLPSEFSNGIESPDHTDEKLLFPHFSEHGEREQQIMGKLHELKEILVEAERSATKELALKVINRAFGQRVTKSDLIVNKQSAPAFKNDPSVGDQSKRISATMSSG</sequence>
<keyword evidence="6" id="KW-0460">Magnesium</keyword>
<dbReference type="InterPro" id="IPR047805">
    <property type="entry name" value="GAMP_synthase"/>
</dbReference>
<name>A0A941I7I4_9BURK</name>
<feature type="domain" description="Cyclic GMP-AMP synthase C-terminal" evidence="14">
    <location>
        <begin position="274"/>
        <end position="407"/>
    </location>
</feature>
<evidence type="ECO:0000256" key="12">
    <source>
        <dbReference type="SAM" id="MobiDB-lite"/>
    </source>
</evidence>
<feature type="domain" description="Cyclic GMP-AMP synthase DncV-like nucleotidyltransferase" evidence="13">
    <location>
        <begin position="106"/>
        <end position="197"/>
    </location>
</feature>
<evidence type="ECO:0000256" key="4">
    <source>
        <dbReference type="ARBA" id="ARBA00022741"/>
    </source>
</evidence>
<keyword evidence="4" id="KW-0547">Nucleotide-binding</keyword>
<evidence type="ECO:0000259" key="14">
    <source>
        <dbReference type="Pfam" id="PF21713"/>
    </source>
</evidence>
<keyword evidence="16" id="KW-1185">Reference proteome</keyword>
<comment type="caution">
    <text evidence="15">The sequence shown here is derived from an EMBL/GenBank/DDBJ whole genome shotgun (WGS) entry which is preliminary data.</text>
</comment>
<dbReference type="Pfam" id="PF21654">
    <property type="entry name" value="DncV-like_NTFase"/>
    <property type="match status" value="1"/>
</dbReference>
<feature type="region of interest" description="Disordered" evidence="12">
    <location>
        <begin position="412"/>
        <end position="434"/>
    </location>
</feature>
<keyword evidence="9" id="KW-0342">GTP-binding</keyword>
<evidence type="ECO:0000256" key="6">
    <source>
        <dbReference type="ARBA" id="ARBA00022842"/>
    </source>
</evidence>
<organism evidence="15 16">
    <name type="scientific">Undibacterium luofuense</name>
    <dbReference type="NCBI Taxonomy" id="2828733"/>
    <lineage>
        <taxon>Bacteria</taxon>
        <taxon>Pseudomonadati</taxon>
        <taxon>Pseudomonadota</taxon>
        <taxon>Betaproteobacteria</taxon>
        <taxon>Burkholderiales</taxon>
        <taxon>Oxalobacteraceae</taxon>
        <taxon>Undibacterium</taxon>
    </lineage>
</organism>
<keyword evidence="2" id="KW-0548">Nucleotidyltransferase</keyword>
<keyword evidence="8" id="KW-0051">Antiviral defense</keyword>
<evidence type="ECO:0000256" key="7">
    <source>
        <dbReference type="ARBA" id="ARBA00023080"/>
    </source>
</evidence>
<evidence type="ECO:0000256" key="3">
    <source>
        <dbReference type="ARBA" id="ARBA00022723"/>
    </source>
</evidence>
<evidence type="ECO:0000256" key="1">
    <source>
        <dbReference type="ARBA" id="ARBA00022679"/>
    </source>
</evidence>
<evidence type="ECO:0000256" key="5">
    <source>
        <dbReference type="ARBA" id="ARBA00022840"/>
    </source>
</evidence>
<evidence type="ECO:0000256" key="8">
    <source>
        <dbReference type="ARBA" id="ARBA00023118"/>
    </source>
</evidence>
<evidence type="ECO:0000256" key="11">
    <source>
        <dbReference type="ARBA" id="ARBA00048304"/>
    </source>
</evidence>
<keyword evidence="1" id="KW-0808">Transferase</keyword>
<proteinExistence type="predicted"/>
<dbReference type="InterPro" id="IPR048446">
    <property type="entry name" value="DncV_C"/>
</dbReference>
<dbReference type="EMBL" id="JAGSPN010000004">
    <property type="protein sequence ID" value="MBR7781868.1"/>
    <property type="molecule type" value="Genomic_DNA"/>
</dbReference>
<dbReference type="InterPro" id="IPR048445">
    <property type="entry name" value="DncV-like_NTFase"/>
</dbReference>
<evidence type="ECO:0000313" key="15">
    <source>
        <dbReference type="EMBL" id="MBR7781868.1"/>
    </source>
</evidence>
<evidence type="ECO:0000256" key="9">
    <source>
        <dbReference type="ARBA" id="ARBA00023134"/>
    </source>
</evidence>
<evidence type="ECO:0000256" key="2">
    <source>
        <dbReference type="ARBA" id="ARBA00022695"/>
    </source>
</evidence>
<dbReference type="GO" id="GO:0005524">
    <property type="term" value="F:ATP binding"/>
    <property type="evidence" value="ECO:0007669"/>
    <property type="project" value="UniProtKB-KW"/>
</dbReference>
<dbReference type="Proteomes" id="UP000680067">
    <property type="component" value="Unassembled WGS sequence"/>
</dbReference>
<evidence type="ECO:0000256" key="10">
    <source>
        <dbReference type="ARBA" id="ARBA00044145"/>
    </source>
</evidence>
<reference evidence="15" key="1">
    <citation type="submission" date="2021-04" db="EMBL/GenBank/DDBJ databases">
        <title>novel species isolated from subtropical streams in China.</title>
        <authorList>
            <person name="Lu H."/>
        </authorList>
    </citation>
    <scope>NUCLEOTIDE SEQUENCE</scope>
    <source>
        <strain evidence="15">LFS511W</strain>
    </source>
</reference>
<dbReference type="NCBIfam" id="NF041078">
    <property type="entry name" value="cGAS"/>
    <property type="match status" value="1"/>
</dbReference>
<protein>
    <recommendedName>
        <fullName evidence="10">Cyclic GMP-AMP synthase</fullName>
    </recommendedName>
</protein>